<accession>A0ABQ0U2I1</accession>
<evidence type="ECO:0000313" key="2">
    <source>
        <dbReference type="Proteomes" id="UP000319578"/>
    </source>
</evidence>
<organism evidence="1 2">
    <name type="scientific">Brevibacillus reuszeri</name>
    <dbReference type="NCBI Taxonomy" id="54915"/>
    <lineage>
        <taxon>Bacteria</taxon>
        <taxon>Bacillati</taxon>
        <taxon>Bacillota</taxon>
        <taxon>Bacilli</taxon>
        <taxon>Bacillales</taxon>
        <taxon>Paenibacillaceae</taxon>
        <taxon>Brevibacillus</taxon>
    </lineage>
</organism>
<dbReference type="Proteomes" id="UP000319578">
    <property type="component" value="Unassembled WGS sequence"/>
</dbReference>
<proteinExistence type="predicted"/>
<gene>
    <name evidence="1" type="ORF">BRE01_66800</name>
</gene>
<reference evidence="1 2" key="1">
    <citation type="submission" date="2019-06" db="EMBL/GenBank/DDBJ databases">
        <title>Whole genome shotgun sequence of Brevibacillus reuszeri NBRC 15719.</title>
        <authorList>
            <person name="Hosoyama A."/>
            <person name="Uohara A."/>
            <person name="Ohji S."/>
            <person name="Ichikawa N."/>
        </authorList>
    </citation>
    <scope>NUCLEOTIDE SEQUENCE [LARGE SCALE GENOMIC DNA]</scope>
    <source>
        <strain evidence="1 2">NBRC 15719</strain>
    </source>
</reference>
<name>A0ABQ0U2I1_9BACL</name>
<evidence type="ECO:0000313" key="1">
    <source>
        <dbReference type="EMBL" id="GED72978.1"/>
    </source>
</evidence>
<comment type="caution">
    <text evidence="1">The sequence shown here is derived from an EMBL/GenBank/DDBJ whole genome shotgun (WGS) entry which is preliminary data.</text>
</comment>
<dbReference type="EMBL" id="BJON01000038">
    <property type="protein sequence ID" value="GED72978.1"/>
    <property type="molecule type" value="Genomic_DNA"/>
</dbReference>
<sequence length="44" mass="5022">MKPDKIPPDKDATLGIYYLLFKHYGTSMEPLCVNDFNILGTTLF</sequence>
<keyword evidence="2" id="KW-1185">Reference proteome</keyword>
<protein>
    <submittedName>
        <fullName evidence="1">Uncharacterized protein</fullName>
    </submittedName>
</protein>